<dbReference type="GO" id="GO:0051603">
    <property type="term" value="P:proteolysis involved in protein catabolic process"/>
    <property type="evidence" value="ECO:0007669"/>
    <property type="project" value="TreeGrafter"/>
</dbReference>
<accession>A0A183AAS7</accession>
<comment type="similarity">
    <text evidence="1">Belongs to the peptidase C13 family.</text>
</comment>
<dbReference type="GO" id="GO:0004197">
    <property type="term" value="F:cysteine-type endopeptidase activity"/>
    <property type="evidence" value="ECO:0007669"/>
    <property type="project" value="TreeGrafter"/>
</dbReference>
<organism evidence="4">
    <name type="scientific">Echinostoma caproni</name>
    <dbReference type="NCBI Taxonomy" id="27848"/>
    <lineage>
        <taxon>Eukaryota</taxon>
        <taxon>Metazoa</taxon>
        <taxon>Spiralia</taxon>
        <taxon>Lophotrochozoa</taxon>
        <taxon>Platyhelminthes</taxon>
        <taxon>Trematoda</taxon>
        <taxon>Digenea</taxon>
        <taxon>Plagiorchiida</taxon>
        <taxon>Echinostomata</taxon>
        <taxon>Echinostomatoidea</taxon>
        <taxon>Echinostomatidae</taxon>
        <taxon>Echinostoma</taxon>
    </lineage>
</organism>
<reference evidence="2 3" key="2">
    <citation type="submission" date="2018-11" db="EMBL/GenBank/DDBJ databases">
        <authorList>
            <consortium name="Pathogen Informatics"/>
        </authorList>
    </citation>
    <scope>NUCLEOTIDE SEQUENCE [LARGE SCALE GENOMIC DNA]</scope>
    <source>
        <strain evidence="2 3">Egypt</strain>
    </source>
</reference>
<dbReference type="Proteomes" id="UP000272942">
    <property type="component" value="Unassembled WGS sequence"/>
</dbReference>
<dbReference type="GO" id="GO:0005773">
    <property type="term" value="C:vacuole"/>
    <property type="evidence" value="ECO:0007669"/>
    <property type="project" value="GOC"/>
</dbReference>
<dbReference type="PANTHER" id="PTHR12000">
    <property type="entry name" value="HEMOGLOBINASE FAMILY MEMBER"/>
    <property type="match status" value="1"/>
</dbReference>
<dbReference type="InterPro" id="IPR001096">
    <property type="entry name" value="Peptidase_C13"/>
</dbReference>
<dbReference type="PRINTS" id="PR00776">
    <property type="entry name" value="HEMOGLOBNASE"/>
</dbReference>
<evidence type="ECO:0000313" key="4">
    <source>
        <dbReference type="WBParaSite" id="ECPE_0000406901-mRNA-1"/>
    </source>
</evidence>
<dbReference type="GO" id="GO:0006624">
    <property type="term" value="P:vacuolar protein processing"/>
    <property type="evidence" value="ECO:0007669"/>
    <property type="project" value="TreeGrafter"/>
</dbReference>
<dbReference type="OrthoDB" id="9973749at2759"/>
<dbReference type="Gene3D" id="3.40.50.1460">
    <property type="match status" value="1"/>
</dbReference>
<dbReference type="PIRSF" id="PIRSF019663">
    <property type="entry name" value="Legumain"/>
    <property type="match status" value="1"/>
</dbReference>
<dbReference type="PANTHER" id="PTHR12000:SF42">
    <property type="entry name" value="LEGUMAIN"/>
    <property type="match status" value="1"/>
</dbReference>
<dbReference type="WBParaSite" id="ECPE_0000406901-mRNA-1">
    <property type="protein sequence ID" value="ECPE_0000406901-mRNA-1"/>
    <property type="gene ID" value="ECPE_0000406901"/>
</dbReference>
<dbReference type="EMBL" id="UZAN01040956">
    <property type="protein sequence ID" value="VDP71490.1"/>
    <property type="molecule type" value="Genomic_DNA"/>
</dbReference>
<sequence length="295" mass="33810">MLTVCRSVFFNDLEDKRDDQIPRVIRSRNPFPGKIFNDYLHRDVYQGVVIDYRGKDVTPSNFIRVLLGDEQLKAEGKKVLSTGPMDNIFIYFSDHGAPNHLVFPNAQHNLQRYTVEGQLHKLEEAVTDSHVTMYGDRKLMQDVLAEYQASGEQNTSSIKLHPSISDLRMIVRDKQSAQKAHLVSVIRQSMHASSQTRRELASRRLRRAIQLGELVTEIMEDVYRLVKLHTTELVPPDSKIKQLECFEIVYAEFELRCFSVHQVPEVAYETFTIQEICASGVDTKIAIQSIREACG</sequence>
<evidence type="ECO:0000313" key="2">
    <source>
        <dbReference type="EMBL" id="VDP71490.1"/>
    </source>
</evidence>
<name>A0A183AAS7_9TREM</name>
<gene>
    <name evidence="2" type="ORF">ECPE_LOCUS4062</name>
</gene>
<keyword evidence="3" id="KW-1185">Reference proteome</keyword>
<evidence type="ECO:0000256" key="1">
    <source>
        <dbReference type="ARBA" id="ARBA00009941"/>
    </source>
</evidence>
<dbReference type="InterPro" id="IPR046427">
    <property type="entry name" value="Legumain_prodom_sf"/>
</dbReference>
<dbReference type="AlphaFoldDB" id="A0A183AAS7"/>
<protein>
    <submittedName>
        <fullName evidence="4">Legumain</fullName>
    </submittedName>
</protein>
<proteinExistence type="inferred from homology"/>
<evidence type="ECO:0000313" key="3">
    <source>
        <dbReference type="Proteomes" id="UP000272942"/>
    </source>
</evidence>
<reference evidence="4" key="1">
    <citation type="submission" date="2016-06" db="UniProtKB">
        <authorList>
            <consortium name="WormBaseParasite"/>
        </authorList>
    </citation>
    <scope>IDENTIFICATION</scope>
</reference>
<dbReference type="Pfam" id="PF01650">
    <property type="entry name" value="Peptidase_C13"/>
    <property type="match status" value="1"/>
</dbReference>
<dbReference type="Gene3D" id="1.10.132.130">
    <property type="match status" value="1"/>
</dbReference>